<organism evidence="1 2">
    <name type="scientific">Medicago truncatula</name>
    <name type="common">Barrel medic</name>
    <name type="synonym">Medicago tribuloides</name>
    <dbReference type="NCBI Taxonomy" id="3880"/>
    <lineage>
        <taxon>Eukaryota</taxon>
        <taxon>Viridiplantae</taxon>
        <taxon>Streptophyta</taxon>
        <taxon>Embryophyta</taxon>
        <taxon>Tracheophyta</taxon>
        <taxon>Spermatophyta</taxon>
        <taxon>Magnoliopsida</taxon>
        <taxon>eudicotyledons</taxon>
        <taxon>Gunneridae</taxon>
        <taxon>Pentapetalae</taxon>
        <taxon>rosids</taxon>
        <taxon>fabids</taxon>
        <taxon>Fabales</taxon>
        <taxon>Fabaceae</taxon>
        <taxon>Papilionoideae</taxon>
        <taxon>50 kb inversion clade</taxon>
        <taxon>NPAAA clade</taxon>
        <taxon>Hologalegina</taxon>
        <taxon>IRL clade</taxon>
        <taxon>Trifolieae</taxon>
        <taxon>Medicago</taxon>
    </lineage>
</organism>
<dbReference type="EMBL" id="PSQE01000002">
    <property type="protein sequence ID" value="RHN74239.1"/>
    <property type="molecule type" value="Genomic_DNA"/>
</dbReference>
<accession>A0A396J7P2</accession>
<evidence type="ECO:0000313" key="1">
    <source>
        <dbReference type="EMBL" id="RHN74239.1"/>
    </source>
</evidence>
<dbReference type="Gramene" id="rna10271">
    <property type="protein sequence ID" value="RHN74239.1"/>
    <property type="gene ID" value="gene10271"/>
</dbReference>
<dbReference type="AlphaFoldDB" id="A0A396J7P2"/>
<gene>
    <name evidence="1" type="ORF">MtrunA17_Chr2g0308141</name>
</gene>
<proteinExistence type="predicted"/>
<evidence type="ECO:0000313" key="2">
    <source>
        <dbReference type="Proteomes" id="UP000265566"/>
    </source>
</evidence>
<dbReference type="Proteomes" id="UP000265566">
    <property type="component" value="Chromosome 2"/>
</dbReference>
<sequence length="98" mass="10973">MASSDDRDTVVKRLRHLGRKLSKNLASSADMLLELLDVTPKDLDKLQNISHHSRNMETTSSSIGAFLIDFYQLPSFSPGFHSIPQGLNSGTSYQFDFQ</sequence>
<protein>
    <submittedName>
        <fullName evidence="1">Uncharacterized protein</fullName>
    </submittedName>
</protein>
<reference evidence="2" key="1">
    <citation type="journal article" date="2018" name="Nat. Plants">
        <title>Whole-genome landscape of Medicago truncatula symbiotic genes.</title>
        <authorList>
            <person name="Pecrix Y."/>
            <person name="Staton S.E."/>
            <person name="Sallet E."/>
            <person name="Lelandais-Briere C."/>
            <person name="Moreau S."/>
            <person name="Carrere S."/>
            <person name="Blein T."/>
            <person name="Jardinaud M.F."/>
            <person name="Latrasse D."/>
            <person name="Zouine M."/>
            <person name="Zahm M."/>
            <person name="Kreplak J."/>
            <person name="Mayjonade B."/>
            <person name="Satge C."/>
            <person name="Perez M."/>
            <person name="Cauet S."/>
            <person name="Marande W."/>
            <person name="Chantry-Darmon C."/>
            <person name="Lopez-Roques C."/>
            <person name="Bouchez O."/>
            <person name="Berard A."/>
            <person name="Debelle F."/>
            <person name="Munos S."/>
            <person name="Bendahmane A."/>
            <person name="Berges H."/>
            <person name="Niebel A."/>
            <person name="Buitink J."/>
            <person name="Frugier F."/>
            <person name="Benhamed M."/>
            <person name="Crespi M."/>
            <person name="Gouzy J."/>
            <person name="Gamas P."/>
        </authorList>
    </citation>
    <scope>NUCLEOTIDE SEQUENCE [LARGE SCALE GENOMIC DNA]</scope>
    <source>
        <strain evidence="2">cv. Jemalong A17</strain>
    </source>
</reference>
<name>A0A396J7P2_MEDTR</name>
<comment type="caution">
    <text evidence="1">The sequence shown here is derived from an EMBL/GenBank/DDBJ whole genome shotgun (WGS) entry which is preliminary data.</text>
</comment>